<keyword evidence="2" id="KW-1185">Reference proteome</keyword>
<dbReference type="AlphaFoldDB" id="A0A1Z4LIQ5"/>
<dbReference type="OrthoDB" id="582747at2"/>
<organism evidence="1 2">
    <name type="scientific">Calothrix parasitica NIES-267</name>
    <dbReference type="NCBI Taxonomy" id="1973488"/>
    <lineage>
        <taxon>Bacteria</taxon>
        <taxon>Bacillati</taxon>
        <taxon>Cyanobacteriota</taxon>
        <taxon>Cyanophyceae</taxon>
        <taxon>Nostocales</taxon>
        <taxon>Calotrichaceae</taxon>
        <taxon>Calothrix</taxon>
    </lineage>
</organism>
<protein>
    <submittedName>
        <fullName evidence="1">Uncharacterized protein</fullName>
    </submittedName>
</protein>
<dbReference type="Proteomes" id="UP000218418">
    <property type="component" value="Chromosome"/>
</dbReference>
<gene>
    <name evidence="1" type="ORF">NIES267_05950</name>
</gene>
<evidence type="ECO:0000313" key="2">
    <source>
        <dbReference type="Proteomes" id="UP000218418"/>
    </source>
</evidence>
<evidence type="ECO:0000313" key="1">
    <source>
        <dbReference type="EMBL" id="BAY81120.1"/>
    </source>
</evidence>
<sequence length="63" mass="7336">MNADELVVRYDEGERNFNGIKLYIQDVDIPEDIICRHGNLIWNTIMPDKTIKKSPYIGIFPGR</sequence>
<name>A0A1Z4LIQ5_9CYAN</name>
<accession>A0A1Z4LIQ5</accession>
<reference evidence="1 2" key="1">
    <citation type="submission" date="2017-06" db="EMBL/GenBank/DDBJ databases">
        <title>Genome sequencing of cyanobaciteial culture collection at National Institute for Environmental Studies (NIES).</title>
        <authorList>
            <person name="Hirose Y."/>
            <person name="Shimura Y."/>
            <person name="Fujisawa T."/>
            <person name="Nakamura Y."/>
            <person name="Kawachi M."/>
        </authorList>
    </citation>
    <scope>NUCLEOTIDE SEQUENCE [LARGE SCALE GENOMIC DNA]</scope>
    <source>
        <strain evidence="1 2">NIES-267</strain>
    </source>
</reference>
<dbReference type="EMBL" id="AP018227">
    <property type="protein sequence ID" value="BAY81120.1"/>
    <property type="molecule type" value="Genomic_DNA"/>
</dbReference>
<proteinExistence type="predicted"/>